<feature type="transmembrane region" description="Helical" evidence="1">
    <location>
        <begin position="81"/>
        <end position="102"/>
    </location>
</feature>
<organism evidence="3 4">
    <name type="scientific">Nguyenibacter vanlangensis</name>
    <dbReference type="NCBI Taxonomy" id="1216886"/>
    <lineage>
        <taxon>Bacteria</taxon>
        <taxon>Pseudomonadati</taxon>
        <taxon>Pseudomonadota</taxon>
        <taxon>Alphaproteobacteria</taxon>
        <taxon>Acetobacterales</taxon>
        <taxon>Acetobacteraceae</taxon>
        <taxon>Nguyenibacter</taxon>
    </lineage>
</organism>
<keyword evidence="4" id="KW-1185">Reference proteome</keyword>
<protein>
    <submittedName>
        <fullName evidence="3">GNAT family protein</fullName>
        <ecNumber evidence="3">2.-.-.-</ecNumber>
    </submittedName>
</protein>
<evidence type="ECO:0000313" key="3">
    <source>
        <dbReference type="EMBL" id="XAE42434.1"/>
    </source>
</evidence>
<evidence type="ECO:0000313" key="4">
    <source>
        <dbReference type="Proteomes" id="UP001449795"/>
    </source>
</evidence>
<dbReference type="PANTHER" id="PTHR43441">
    <property type="entry name" value="RIBOSOMAL-PROTEIN-SERINE ACETYLTRANSFERASE"/>
    <property type="match status" value="1"/>
</dbReference>
<evidence type="ECO:0000259" key="2">
    <source>
        <dbReference type="PROSITE" id="PS51186"/>
    </source>
</evidence>
<reference evidence="3 4" key="1">
    <citation type="submission" date="2024-04" db="EMBL/GenBank/DDBJ databases">
        <title>Complete genome sequence of Nguyenibacter vanlangesis HBCM-1154, a strain capable of nitrogen fixation, IAA production, and phosphorus solubilization isolated from sugarcane soil.</title>
        <authorList>
            <person name="MY HANH P."/>
        </authorList>
    </citation>
    <scope>NUCLEOTIDE SEQUENCE [LARGE SCALE GENOMIC DNA]</scope>
    <source>
        <strain evidence="3 4">HBCM 1154</strain>
    </source>
</reference>
<dbReference type="RefSeq" id="WP_342628172.1">
    <property type="nucleotide sequence ID" value="NZ_CP152276.1"/>
</dbReference>
<dbReference type="Gene3D" id="3.40.630.30">
    <property type="match status" value="1"/>
</dbReference>
<keyword evidence="1" id="KW-0472">Membrane</keyword>
<keyword evidence="1" id="KW-0812">Transmembrane</keyword>
<dbReference type="InterPro" id="IPR016181">
    <property type="entry name" value="Acyl_CoA_acyltransferase"/>
</dbReference>
<keyword evidence="1" id="KW-1133">Transmembrane helix</keyword>
<dbReference type="Proteomes" id="UP001449795">
    <property type="component" value="Chromosome"/>
</dbReference>
<accession>A0ABZ3D3W6</accession>
<feature type="domain" description="N-acetyltransferase" evidence="2">
    <location>
        <begin position="19"/>
        <end position="177"/>
    </location>
</feature>
<dbReference type="Pfam" id="PF13302">
    <property type="entry name" value="Acetyltransf_3"/>
    <property type="match status" value="1"/>
</dbReference>
<dbReference type="GO" id="GO:0016740">
    <property type="term" value="F:transferase activity"/>
    <property type="evidence" value="ECO:0007669"/>
    <property type="project" value="UniProtKB-KW"/>
</dbReference>
<sequence length="190" mass="20940">MAALEVRRDLSYAVVMTVLTLRPVARADASDLIRANRDSRDYHAPWARPFTDPDGFDTWFAQCATGSAVGLVARHGGDGGVIGVFTLSQIAMGAFCSAYLGYYGMRAYARRGLMTQALRLTLAHAFDELGLHRVEANIQPGNLASIALVRRAGFRQEGFSPRYLKIDAAWRDHERWARLSDDPVDDPVPG</sequence>
<name>A0ABZ3D3W6_9PROT</name>
<dbReference type="InterPro" id="IPR051908">
    <property type="entry name" value="Ribosomal_N-acetyltransferase"/>
</dbReference>
<evidence type="ECO:0000256" key="1">
    <source>
        <dbReference type="SAM" id="Phobius"/>
    </source>
</evidence>
<dbReference type="SUPFAM" id="SSF55729">
    <property type="entry name" value="Acyl-CoA N-acyltransferases (Nat)"/>
    <property type="match status" value="1"/>
</dbReference>
<dbReference type="PANTHER" id="PTHR43441:SF10">
    <property type="entry name" value="ACETYLTRANSFERASE"/>
    <property type="match status" value="1"/>
</dbReference>
<dbReference type="PROSITE" id="PS51186">
    <property type="entry name" value="GNAT"/>
    <property type="match status" value="1"/>
</dbReference>
<dbReference type="EC" id="2.-.-.-" evidence="3"/>
<dbReference type="InterPro" id="IPR000182">
    <property type="entry name" value="GNAT_dom"/>
</dbReference>
<proteinExistence type="predicted"/>
<gene>
    <name evidence="3" type="ORF">AAC691_19620</name>
</gene>
<dbReference type="EMBL" id="CP152276">
    <property type="protein sequence ID" value="XAE42434.1"/>
    <property type="molecule type" value="Genomic_DNA"/>
</dbReference>
<keyword evidence="3" id="KW-0808">Transferase</keyword>